<keyword evidence="8 12" id="KW-0663">Pyridoxal phosphate</keyword>
<proteinExistence type="inferred from homology"/>
<dbReference type="FunFam" id="3.40.50.1100:FF:000022">
    <property type="entry name" value="Threonine synthase"/>
    <property type="match status" value="1"/>
</dbReference>
<comment type="pathway">
    <text evidence="2">Amino-acid biosynthesis; L-threonine biosynthesis; L-threonine from L-aspartate: step 5/5.</text>
</comment>
<dbReference type="InterPro" id="IPR051166">
    <property type="entry name" value="Threonine_Synthase"/>
</dbReference>
<protein>
    <recommendedName>
        <fullName evidence="5 11">Threonine synthase</fullName>
        <ecNumber evidence="4 11">4.2.3.1</ecNumber>
    </recommendedName>
</protein>
<organism evidence="15 16">
    <name type="scientific">Roseivirga spongicola</name>
    <dbReference type="NCBI Taxonomy" id="333140"/>
    <lineage>
        <taxon>Bacteria</taxon>
        <taxon>Pseudomonadati</taxon>
        <taxon>Bacteroidota</taxon>
        <taxon>Cytophagia</taxon>
        <taxon>Cytophagales</taxon>
        <taxon>Roseivirgaceae</taxon>
        <taxon>Roseivirga</taxon>
    </lineage>
</organism>
<keyword evidence="9" id="KW-0456">Lyase</keyword>
<feature type="modified residue" description="N6-(pyridoxal phosphate)lysine" evidence="12">
    <location>
        <position position="107"/>
    </location>
</feature>
<dbReference type="Gene3D" id="3.40.50.1100">
    <property type="match status" value="2"/>
</dbReference>
<evidence type="ECO:0000256" key="7">
    <source>
        <dbReference type="ARBA" id="ARBA00022697"/>
    </source>
</evidence>
<sequence length="430" mass="47666">MKYFSTNRESNEVSFKEAVINSLPADKGLYFPKSIPALDARTIVNLKDASLPAIGFEMMKDFVQPDLTKSQLKDIVEDALSFEIPLVQAEENIFSLELFHGPTYAFKDVGARFLARCLGEFAKKDARETTILVATSGDTGGAVANGFYGVEGVKVIILYPSGKVSDLQEKQLTTLGGNITALEVEGDFDDCQALVKQAFLDKELSEKLNLTSANSINIARWMPQSIYYASLALKMQNAEEALIAVPSGNYGNVTAGMLAKRMSFPLGKFLVCSNANDVVPRYLESCEYEVLPTVATYANAMDVSNPSNFPRMLELYDHTFDDLIQDVSGFTLHDEQILETIEQCHKETGYVLDPHGAIGYAGLKERLKIDQQGVFLETAHPIKFAPVMEKALGEKLEMPEFAEDLMLKQKKSTKMSSEYSEFKNLLKRTS</sequence>
<evidence type="ECO:0000256" key="11">
    <source>
        <dbReference type="NCBIfam" id="TIGR00260"/>
    </source>
</evidence>
<keyword evidence="7" id="KW-0791">Threonine biosynthesis</keyword>
<dbReference type="PANTHER" id="PTHR42690:SF1">
    <property type="entry name" value="THREONINE SYNTHASE-LIKE 2"/>
    <property type="match status" value="1"/>
</dbReference>
<evidence type="ECO:0000256" key="2">
    <source>
        <dbReference type="ARBA" id="ARBA00004979"/>
    </source>
</evidence>
<feature type="domain" description="Tryptophan synthase beta chain-like PALP" evidence="13">
    <location>
        <begin position="96"/>
        <end position="369"/>
    </location>
</feature>
<dbReference type="InterPro" id="IPR004450">
    <property type="entry name" value="Thr_synthase-like"/>
</dbReference>
<evidence type="ECO:0000256" key="9">
    <source>
        <dbReference type="ARBA" id="ARBA00023239"/>
    </source>
</evidence>
<dbReference type="EC" id="4.2.3.1" evidence="4 11"/>
<comment type="similarity">
    <text evidence="3">Belongs to the threonine synthase family.</text>
</comment>
<evidence type="ECO:0000256" key="1">
    <source>
        <dbReference type="ARBA" id="ARBA00001933"/>
    </source>
</evidence>
<dbReference type="PROSITE" id="PS00165">
    <property type="entry name" value="DEHYDRATASE_SER_THR"/>
    <property type="match status" value="1"/>
</dbReference>
<comment type="cofactor">
    <cofactor evidence="1 12">
        <name>pyridoxal 5'-phosphate</name>
        <dbReference type="ChEBI" id="CHEBI:597326"/>
    </cofactor>
</comment>
<dbReference type="PANTHER" id="PTHR42690">
    <property type="entry name" value="THREONINE SYNTHASE FAMILY MEMBER"/>
    <property type="match status" value="1"/>
</dbReference>
<keyword evidence="16" id="KW-1185">Reference proteome</keyword>
<dbReference type="OrthoDB" id="9763107at2"/>
<evidence type="ECO:0000256" key="8">
    <source>
        <dbReference type="ARBA" id="ARBA00022898"/>
    </source>
</evidence>
<dbReference type="UniPathway" id="UPA00050">
    <property type="reaction ID" value="UER00065"/>
</dbReference>
<dbReference type="STRING" id="333140.AWW68_12580"/>
<dbReference type="Pfam" id="PF14821">
    <property type="entry name" value="Thr_synth_N"/>
    <property type="match status" value="1"/>
</dbReference>
<evidence type="ECO:0000256" key="12">
    <source>
        <dbReference type="PIRSR" id="PIRSR604450-51"/>
    </source>
</evidence>
<evidence type="ECO:0000256" key="10">
    <source>
        <dbReference type="ARBA" id="ARBA00049144"/>
    </source>
</evidence>
<dbReference type="InterPro" id="IPR037158">
    <property type="entry name" value="Thr_synth_N_sf"/>
</dbReference>
<dbReference type="SUPFAM" id="SSF53686">
    <property type="entry name" value="Tryptophan synthase beta subunit-like PLP-dependent enzymes"/>
    <property type="match status" value="1"/>
</dbReference>
<dbReference type="EMBL" id="LRPC01000028">
    <property type="protein sequence ID" value="KYG73522.1"/>
    <property type="molecule type" value="Genomic_DNA"/>
</dbReference>
<dbReference type="InterPro" id="IPR029144">
    <property type="entry name" value="Thr_synth_N"/>
</dbReference>
<dbReference type="GO" id="GO:0004795">
    <property type="term" value="F:threonine synthase activity"/>
    <property type="evidence" value="ECO:0007669"/>
    <property type="project" value="UniProtKB-UniRule"/>
</dbReference>
<gene>
    <name evidence="15" type="ORF">AWW68_12580</name>
</gene>
<evidence type="ECO:0000313" key="15">
    <source>
        <dbReference type="EMBL" id="KYG73522.1"/>
    </source>
</evidence>
<feature type="domain" description="Threonine synthase N-terminal" evidence="14">
    <location>
        <begin position="2"/>
        <end position="79"/>
    </location>
</feature>
<evidence type="ECO:0000259" key="13">
    <source>
        <dbReference type="Pfam" id="PF00291"/>
    </source>
</evidence>
<dbReference type="Gene3D" id="3.90.1380.10">
    <property type="entry name" value="Threonine synthase, N-terminal domain"/>
    <property type="match status" value="1"/>
</dbReference>
<evidence type="ECO:0000256" key="4">
    <source>
        <dbReference type="ARBA" id="ARBA00013028"/>
    </source>
</evidence>
<dbReference type="Pfam" id="PF00291">
    <property type="entry name" value="PALP"/>
    <property type="match status" value="1"/>
</dbReference>
<evidence type="ECO:0000256" key="3">
    <source>
        <dbReference type="ARBA" id="ARBA00005517"/>
    </source>
</evidence>
<dbReference type="NCBIfam" id="TIGR00260">
    <property type="entry name" value="thrC"/>
    <property type="match status" value="1"/>
</dbReference>
<dbReference type="Proteomes" id="UP000075606">
    <property type="component" value="Unassembled WGS sequence"/>
</dbReference>
<dbReference type="RefSeq" id="WP_068221927.1">
    <property type="nucleotide sequence ID" value="NZ_CP139724.1"/>
</dbReference>
<evidence type="ECO:0000259" key="14">
    <source>
        <dbReference type="Pfam" id="PF14821"/>
    </source>
</evidence>
<comment type="caution">
    <text evidence="15">The sequence shown here is derived from an EMBL/GenBank/DDBJ whole genome shotgun (WGS) entry which is preliminary data.</text>
</comment>
<name>A0A150X4I8_9BACT</name>
<dbReference type="GO" id="GO:0009088">
    <property type="term" value="P:threonine biosynthetic process"/>
    <property type="evidence" value="ECO:0007669"/>
    <property type="project" value="UniProtKB-UniRule"/>
</dbReference>
<dbReference type="AlphaFoldDB" id="A0A150X4I8"/>
<evidence type="ECO:0000313" key="16">
    <source>
        <dbReference type="Proteomes" id="UP000075606"/>
    </source>
</evidence>
<reference evidence="15 16" key="1">
    <citation type="submission" date="2016-01" db="EMBL/GenBank/DDBJ databases">
        <title>Genome sequencing of Roseivirga spongicola UST030701-084.</title>
        <authorList>
            <person name="Selvaratnam C."/>
            <person name="Thevarajoo S."/>
            <person name="Goh K.M."/>
            <person name="Ee R."/>
            <person name="Chan K.-G."/>
            <person name="Chong C.S."/>
        </authorList>
    </citation>
    <scope>NUCLEOTIDE SEQUENCE [LARGE SCALE GENOMIC DNA]</scope>
    <source>
        <strain evidence="15 16">UST030701-084</strain>
    </source>
</reference>
<evidence type="ECO:0000256" key="6">
    <source>
        <dbReference type="ARBA" id="ARBA00022605"/>
    </source>
</evidence>
<dbReference type="InterPro" id="IPR001926">
    <property type="entry name" value="TrpB-like_PALP"/>
</dbReference>
<comment type="catalytic activity">
    <reaction evidence="10">
        <text>O-phospho-L-homoserine + H2O = L-threonine + phosphate</text>
        <dbReference type="Rhea" id="RHEA:10840"/>
        <dbReference type="ChEBI" id="CHEBI:15377"/>
        <dbReference type="ChEBI" id="CHEBI:43474"/>
        <dbReference type="ChEBI" id="CHEBI:57590"/>
        <dbReference type="ChEBI" id="CHEBI:57926"/>
        <dbReference type="EC" id="4.2.3.1"/>
    </reaction>
</comment>
<dbReference type="InterPro" id="IPR000634">
    <property type="entry name" value="Ser/Thr_deHydtase_PyrdxlP-BS"/>
</dbReference>
<keyword evidence="6" id="KW-0028">Amino-acid biosynthesis</keyword>
<accession>A0A150X4I8</accession>
<dbReference type="GO" id="GO:0030170">
    <property type="term" value="F:pyridoxal phosphate binding"/>
    <property type="evidence" value="ECO:0007669"/>
    <property type="project" value="InterPro"/>
</dbReference>
<evidence type="ECO:0000256" key="5">
    <source>
        <dbReference type="ARBA" id="ARBA00018679"/>
    </source>
</evidence>
<dbReference type="InterPro" id="IPR036052">
    <property type="entry name" value="TrpB-like_PALP_sf"/>
</dbReference>